<dbReference type="SMART" id="SM00516">
    <property type="entry name" value="SEC14"/>
    <property type="match status" value="1"/>
</dbReference>
<keyword evidence="4" id="KW-0653">Protein transport</keyword>
<dbReference type="GO" id="GO:0015031">
    <property type="term" value="P:protein transport"/>
    <property type="evidence" value="ECO:0007669"/>
    <property type="project" value="UniProtKB-KW"/>
</dbReference>
<dbReference type="GO" id="GO:0005886">
    <property type="term" value="C:plasma membrane"/>
    <property type="evidence" value="ECO:0007669"/>
    <property type="project" value="UniProtKB-SubCell"/>
</dbReference>
<dbReference type="EMBL" id="JAKUCV010007537">
    <property type="protein sequence ID" value="KAJ4822969.1"/>
    <property type="molecule type" value="Genomic_DNA"/>
</dbReference>
<dbReference type="Pfam" id="PF03765">
    <property type="entry name" value="CRAL_TRIO_N"/>
    <property type="match status" value="1"/>
</dbReference>
<dbReference type="CDD" id="cd00170">
    <property type="entry name" value="SEC14"/>
    <property type="match status" value="1"/>
</dbReference>
<evidence type="ECO:0000259" key="11">
    <source>
        <dbReference type="PROSITE" id="PS50191"/>
    </source>
</evidence>
<evidence type="ECO:0000256" key="2">
    <source>
        <dbReference type="ARBA" id="ARBA00004395"/>
    </source>
</evidence>
<keyword evidence="3" id="KW-0813">Transport</keyword>
<protein>
    <submittedName>
        <fullName evidence="12">Phosphatidylinositol/phosphatidylcholine transfer protein sfh12</fullName>
    </submittedName>
</protein>
<dbReference type="FunFam" id="3.40.525.10:FF:000011">
    <property type="entry name" value="SEC14 cytosolic factor"/>
    <property type="match status" value="1"/>
</dbReference>
<feature type="domain" description="CRAL-TRIO" evidence="11">
    <location>
        <begin position="136"/>
        <end position="310"/>
    </location>
</feature>
<dbReference type="InterPro" id="IPR001251">
    <property type="entry name" value="CRAL-TRIO_dom"/>
</dbReference>
<keyword evidence="6 8" id="KW-0175">Coiled coil</keyword>
<organism evidence="12 13">
    <name type="scientific">Turnera subulata</name>
    <dbReference type="NCBI Taxonomy" id="218843"/>
    <lineage>
        <taxon>Eukaryota</taxon>
        <taxon>Viridiplantae</taxon>
        <taxon>Streptophyta</taxon>
        <taxon>Embryophyta</taxon>
        <taxon>Tracheophyta</taxon>
        <taxon>Spermatophyta</taxon>
        <taxon>Magnoliopsida</taxon>
        <taxon>eudicotyledons</taxon>
        <taxon>Gunneridae</taxon>
        <taxon>Pentapetalae</taxon>
        <taxon>rosids</taxon>
        <taxon>fabids</taxon>
        <taxon>Malpighiales</taxon>
        <taxon>Passifloraceae</taxon>
        <taxon>Turnera</taxon>
    </lineage>
</organism>
<evidence type="ECO:0000256" key="7">
    <source>
        <dbReference type="ARBA" id="ARBA00038020"/>
    </source>
</evidence>
<dbReference type="PANTHER" id="PTHR45657">
    <property type="entry name" value="CRAL-TRIO DOMAIN-CONTAINING PROTEIN YKL091C-RELATED"/>
    <property type="match status" value="1"/>
</dbReference>
<gene>
    <name evidence="12" type="primary">SFH12</name>
    <name evidence="12" type="ORF">Tsubulata_000333</name>
</gene>
<reference evidence="12" key="1">
    <citation type="submission" date="2022-02" db="EMBL/GenBank/DDBJ databases">
        <authorList>
            <person name="Henning P.M."/>
            <person name="McCubbin A.G."/>
            <person name="Shore J.S."/>
        </authorList>
    </citation>
    <scope>NUCLEOTIDE SEQUENCE</scope>
    <source>
        <strain evidence="12">F60SS</strain>
        <tissue evidence="12">Leaves</tissue>
    </source>
</reference>
<evidence type="ECO:0000313" key="13">
    <source>
        <dbReference type="Proteomes" id="UP001141552"/>
    </source>
</evidence>
<keyword evidence="10" id="KW-1133">Transmembrane helix</keyword>
<evidence type="ECO:0000256" key="10">
    <source>
        <dbReference type="SAM" id="Phobius"/>
    </source>
</evidence>
<dbReference type="AlphaFoldDB" id="A0A9Q0F2H6"/>
<keyword evidence="10" id="KW-0812">Transmembrane</keyword>
<accession>A0A9Q0F2H6</accession>
<evidence type="ECO:0000256" key="8">
    <source>
        <dbReference type="SAM" id="Coils"/>
    </source>
</evidence>
<dbReference type="InterPro" id="IPR036865">
    <property type="entry name" value="CRAL-TRIO_dom_sf"/>
</dbReference>
<comment type="subcellular location">
    <subcellularLocation>
        <location evidence="1">Cell membrane</location>
        <topology evidence="1">Peripheral membrane protein</topology>
    </subcellularLocation>
    <subcellularLocation>
        <location evidence="2">Golgi apparatus membrane</location>
        <topology evidence="2">Peripheral membrane protein</topology>
    </subcellularLocation>
</comment>
<dbReference type="PANTHER" id="PTHR45657:SF29">
    <property type="entry name" value="PHOSPHATIDYLINOSITOL_PHOSPHATIDYLCHOLINE TRANSFER PROTEIN SFH12"/>
    <property type="match status" value="1"/>
</dbReference>
<feature type="transmembrane region" description="Helical" evidence="10">
    <location>
        <begin position="450"/>
        <end position="469"/>
    </location>
</feature>
<dbReference type="InterPro" id="IPR036273">
    <property type="entry name" value="CRAL/TRIO_N_dom_sf"/>
</dbReference>
<evidence type="ECO:0000256" key="5">
    <source>
        <dbReference type="ARBA" id="ARBA00023034"/>
    </source>
</evidence>
<dbReference type="Proteomes" id="UP001141552">
    <property type="component" value="Unassembled WGS sequence"/>
</dbReference>
<dbReference type="Gene3D" id="3.40.525.10">
    <property type="entry name" value="CRAL-TRIO lipid binding domain"/>
    <property type="match status" value="1"/>
</dbReference>
<dbReference type="SMART" id="SM01100">
    <property type="entry name" value="CRAL_TRIO_N"/>
    <property type="match status" value="1"/>
</dbReference>
<dbReference type="Pfam" id="PF00650">
    <property type="entry name" value="CRAL_TRIO"/>
    <property type="match status" value="1"/>
</dbReference>
<name>A0A9Q0F2H6_9ROSI</name>
<dbReference type="PROSITE" id="PS50191">
    <property type="entry name" value="CRAL_TRIO"/>
    <property type="match status" value="1"/>
</dbReference>
<evidence type="ECO:0000256" key="1">
    <source>
        <dbReference type="ARBA" id="ARBA00004202"/>
    </source>
</evidence>
<reference evidence="12" key="2">
    <citation type="journal article" date="2023" name="Plants (Basel)">
        <title>Annotation of the Turnera subulata (Passifloraceae) Draft Genome Reveals the S-Locus Evolved after the Divergence of Turneroideae from Passifloroideae in a Stepwise Manner.</title>
        <authorList>
            <person name="Henning P.M."/>
            <person name="Roalson E.H."/>
            <person name="Mir W."/>
            <person name="McCubbin A.G."/>
            <person name="Shore J.S."/>
        </authorList>
    </citation>
    <scope>NUCLEOTIDE SEQUENCE</scope>
    <source>
        <strain evidence="12">F60SS</strain>
    </source>
</reference>
<feature type="compositionally biased region" description="Basic and acidic residues" evidence="9">
    <location>
        <begin position="14"/>
        <end position="25"/>
    </location>
</feature>
<dbReference type="Gene3D" id="1.10.8.20">
    <property type="entry name" value="N-terminal domain of phosphatidylinositol transfer protein sec14p"/>
    <property type="match status" value="1"/>
</dbReference>
<dbReference type="SUPFAM" id="SSF52087">
    <property type="entry name" value="CRAL/TRIO domain"/>
    <property type="match status" value="1"/>
</dbReference>
<evidence type="ECO:0000256" key="3">
    <source>
        <dbReference type="ARBA" id="ARBA00022448"/>
    </source>
</evidence>
<feature type="coiled-coil region" evidence="8">
    <location>
        <begin position="545"/>
        <end position="583"/>
    </location>
</feature>
<evidence type="ECO:0000256" key="6">
    <source>
        <dbReference type="ARBA" id="ARBA00023054"/>
    </source>
</evidence>
<dbReference type="SUPFAM" id="SSF46938">
    <property type="entry name" value="CRAL/TRIO N-terminal domain"/>
    <property type="match status" value="1"/>
</dbReference>
<keyword evidence="10" id="KW-0472">Membrane</keyword>
<dbReference type="GO" id="GO:0000139">
    <property type="term" value="C:Golgi membrane"/>
    <property type="evidence" value="ECO:0007669"/>
    <property type="project" value="UniProtKB-SubCell"/>
</dbReference>
<proteinExistence type="inferred from homology"/>
<dbReference type="InterPro" id="IPR011074">
    <property type="entry name" value="CRAL/TRIO_N_dom"/>
</dbReference>
<comment type="caution">
    <text evidence="12">The sequence shown here is derived from an EMBL/GenBank/DDBJ whole genome shotgun (WGS) entry which is preliminary data.</text>
</comment>
<keyword evidence="5" id="KW-0333">Golgi apparatus</keyword>
<dbReference type="PRINTS" id="PR00180">
    <property type="entry name" value="CRETINALDHBP"/>
</dbReference>
<evidence type="ECO:0000256" key="9">
    <source>
        <dbReference type="SAM" id="MobiDB-lite"/>
    </source>
</evidence>
<dbReference type="OrthoDB" id="1434354at2759"/>
<evidence type="ECO:0000256" key="4">
    <source>
        <dbReference type="ARBA" id="ARBA00022927"/>
    </source>
</evidence>
<comment type="similarity">
    <text evidence="7">Belongs to the SFH family.</text>
</comment>
<sequence>MAAVSGPLSPTPVPDREFSTDERKTRIQSMRRKAITASNKFRNSMVRKSRRSSKVMAVEIEDEHDAEELKVVDAFRQLLILEELLPSRHDDYHVMLRFLKARKFDIEKTKQMWSDMLQWRKEFGADTIMESFEFKELEEVMEYYPQGHHGVDKEGRPVYIERLGKVDATKLLQVTTMDRYLNYHVQEFERTFASKFPACSLAAKKHIDQSTTILDVQGVGLKSFTKAARDLITCLQKIDGDNFPETLNRMFIINAGSGFRMLWNTVKSFLDPKTTAKIHVLGNKFQSKLLEIIDASELPDFLGGTCTCADQGGCMRSDKGPWKDPEIMKLVAAGAHKCSKGCGSENPDEKTISEEEIVYSKGSDSFKVGSAPEAPDSPTVERTCIEHPELSPIHEKASFKCDQEEYSLPVVAQKPMDMKSFKQKVDDSLALTKVAETYTSYEASRVAGGMGSPLVTGVVAFVTGIVAMIKVTRNMPRKLTDGNIYSTPVYCDETAVKAAPSKPAEPTVSAAEHLSVLKRLAALEEKVAALSKKPCVMPPEKEEMLNAAISRVDALEQELEATKKALEDSLSRQEELVAYLEKKKKKKKLFW</sequence>
<feature type="region of interest" description="Disordered" evidence="9">
    <location>
        <begin position="1"/>
        <end position="30"/>
    </location>
</feature>
<dbReference type="InterPro" id="IPR051026">
    <property type="entry name" value="PI/PC_transfer"/>
</dbReference>
<evidence type="ECO:0000313" key="12">
    <source>
        <dbReference type="EMBL" id="KAJ4822969.1"/>
    </source>
</evidence>
<keyword evidence="13" id="KW-1185">Reference proteome</keyword>